<evidence type="ECO:0000256" key="1">
    <source>
        <dbReference type="SAM" id="Phobius"/>
    </source>
</evidence>
<dbReference type="Pfam" id="PF22765">
    <property type="entry name" value="DUF7010"/>
    <property type="match status" value="1"/>
</dbReference>
<feature type="transmembrane region" description="Helical" evidence="1">
    <location>
        <begin position="92"/>
        <end position="114"/>
    </location>
</feature>
<evidence type="ECO:0000313" key="2">
    <source>
        <dbReference type="EMBL" id="QAS54348.1"/>
    </source>
</evidence>
<name>A0A410MI27_9BACI</name>
<dbReference type="EMBL" id="CP026118">
    <property type="protein sequence ID" value="QAS54348.1"/>
    <property type="molecule type" value="Genomic_DNA"/>
</dbReference>
<feature type="transmembrane region" description="Helical" evidence="1">
    <location>
        <begin position="120"/>
        <end position="138"/>
    </location>
</feature>
<dbReference type="KEGG" id="hli:HLI_20055"/>
<keyword evidence="1" id="KW-1133">Transmembrane helix</keyword>
<evidence type="ECO:0000313" key="3">
    <source>
        <dbReference type="Proteomes" id="UP000287756"/>
    </source>
</evidence>
<keyword evidence="1" id="KW-0472">Membrane</keyword>
<feature type="transmembrane region" description="Helical" evidence="1">
    <location>
        <begin position="145"/>
        <end position="163"/>
    </location>
</feature>
<gene>
    <name evidence="2" type="ORF">HLI_20055</name>
</gene>
<dbReference type="InterPro" id="IPR053824">
    <property type="entry name" value="DUF7010"/>
</dbReference>
<protein>
    <submittedName>
        <fullName evidence="2">Uncharacterized protein</fullName>
    </submittedName>
</protein>
<feature type="transmembrane region" description="Helical" evidence="1">
    <location>
        <begin position="169"/>
        <end position="188"/>
    </location>
</feature>
<keyword evidence="1" id="KW-0812">Transmembrane</keyword>
<feature type="transmembrane region" description="Helical" evidence="1">
    <location>
        <begin position="32"/>
        <end position="53"/>
    </location>
</feature>
<organism evidence="2 3">
    <name type="scientific">Halobacillus litoralis</name>
    <dbReference type="NCBI Taxonomy" id="45668"/>
    <lineage>
        <taxon>Bacteria</taxon>
        <taxon>Bacillati</taxon>
        <taxon>Bacillota</taxon>
        <taxon>Bacilli</taxon>
        <taxon>Bacillales</taxon>
        <taxon>Bacillaceae</taxon>
        <taxon>Halobacillus</taxon>
    </lineage>
</organism>
<feature type="transmembrane region" description="Helical" evidence="1">
    <location>
        <begin position="59"/>
        <end position="80"/>
    </location>
</feature>
<dbReference type="AlphaFoldDB" id="A0A410MI27"/>
<sequence length="200" mass="22335">MVAIINNQMKESREDMDVNQARQELAEHNRKGTPVLCSATIYWSVMFGLSFFIESASLLALIYLYGTGLLLPLGLLIAKVMKIEMYRKINPLSGLSGLIASTPAFMAPLTAYIYLTDPAAMPFAMAIITGAHFFPFAWLYQSKSFVFSPLIMMAASLVSIFTFPDMQFLIIPILMIVSLVGMVVWALSEQKERSELKRMA</sequence>
<accession>A0A410MI27</accession>
<proteinExistence type="predicted"/>
<reference evidence="2 3" key="1">
    <citation type="submission" date="2018-01" db="EMBL/GenBank/DDBJ databases">
        <title>The whole genome sequencing and assembly of Halobacillus litoralis ERB031 strain.</title>
        <authorList>
            <person name="Lee S.-J."/>
            <person name="Park M.-K."/>
            <person name="Kim J.-Y."/>
            <person name="Lee Y.-J."/>
            <person name="Yi H."/>
            <person name="Bahn Y.-S."/>
            <person name="Kim J.F."/>
            <person name="Lee D.-W."/>
        </authorList>
    </citation>
    <scope>NUCLEOTIDE SEQUENCE [LARGE SCALE GENOMIC DNA]</scope>
    <source>
        <strain evidence="2 3">ERB 031</strain>
    </source>
</reference>
<dbReference type="Proteomes" id="UP000287756">
    <property type="component" value="Chromosome"/>
</dbReference>